<dbReference type="PANTHER" id="PTHR45709">
    <property type="entry name" value="LARGE SUBUNIT GTPASE 1 HOMOLOG-RELATED"/>
    <property type="match status" value="1"/>
</dbReference>
<gene>
    <name evidence="8" type="ORF">SCUD_LOCUS17225</name>
</gene>
<dbReference type="AlphaFoldDB" id="A0A183KQ90"/>
<keyword evidence="2" id="KW-0547">Nucleotide-binding</keyword>
<feature type="compositionally biased region" description="Basic and acidic residues" evidence="6">
    <location>
        <begin position="15"/>
        <end position="24"/>
    </location>
</feature>
<evidence type="ECO:0000256" key="3">
    <source>
        <dbReference type="ARBA" id="ARBA00022801"/>
    </source>
</evidence>
<dbReference type="InterPro" id="IPR006073">
    <property type="entry name" value="GTP-bd"/>
</dbReference>
<name>A0A183KQ90_9TREM</name>
<dbReference type="GO" id="GO:0005525">
    <property type="term" value="F:GTP binding"/>
    <property type="evidence" value="ECO:0007669"/>
    <property type="project" value="UniProtKB-KW"/>
</dbReference>
<dbReference type="InterPro" id="IPR043358">
    <property type="entry name" value="GNL1-like"/>
</dbReference>
<dbReference type="CDD" id="cd01857">
    <property type="entry name" value="HSR1_MMR1"/>
    <property type="match status" value="1"/>
</dbReference>
<proteinExistence type="predicted"/>
<dbReference type="STRING" id="6186.A0A183KQ90"/>
<reference evidence="10" key="1">
    <citation type="submission" date="2016-06" db="UniProtKB">
        <authorList>
            <consortium name="WormBaseParasite"/>
        </authorList>
    </citation>
    <scope>IDENTIFICATION</scope>
</reference>
<evidence type="ECO:0000256" key="5">
    <source>
        <dbReference type="ARBA" id="ARBA00040145"/>
    </source>
</evidence>
<organism evidence="10">
    <name type="scientific">Schistosoma curassoni</name>
    <dbReference type="NCBI Taxonomy" id="6186"/>
    <lineage>
        <taxon>Eukaryota</taxon>
        <taxon>Metazoa</taxon>
        <taxon>Spiralia</taxon>
        <taxon>Lophotrochozoa</taxon>
        <taxon>Platyhelminthes</taxon>
        <taxon>Trematoda</taxon>
        <taxon>Digenea</taxon>
        <taxon>Strigeidida</taxon>
        <taxon>Schistosomatoidea</taxon>
        <taxon>Schistosomatidae</taxon>
        <taxon>Schistosoma</taxon>
    </lineage>
</organism>
<keyword evidence="1" id="KW-0963">Cytoplasm</keyword>
<accession>A0A183KQ90</accession>
<dbReference type="GO" id="GO:0003924">
    <property type="term" value="F:GTPase activity"/>
    <property type="evidence" value="ECO:0007669"/>
    <property type="project" value="InterPro"/>
</dbReference>
<dbReference type="InterPro" id="IPR027417">
    <property type="entry name" value="P-loop_NTPase"/>
</dbReference>
<dbReference type="Gene3D" id="3.40.50.300">
    <property type="entry name" value="P-loop containing nucleotide triphosphate hydrolases"/>
    <property type="match status" value="1"/>
</dbReference>
<feature type="compositionally biased region" description="Basic and acidic residues" evidence="6">
    <location>
        <begin position="281"/>
        <end position="291"/>
    </location>
</feature>
<keyword evidence="3" id="KW-0378">Hydrolase</keyword>
<keyword evidence="4" id="KW-0342">GTP-binding</keyword>
<feature type="region of interest" description="Disordered" evidence="6">
    <location>
        <begin position="256"/>
        <end position="292"/>
    </location>
</feature>
<evidence type="ECO:0000256" key="1">
    <source>
        <dbReference type="ARBA" id="ARBA00022490"/>
    </source>
</evidence>
<evidence type="ECO:0000259" key="7">
    <source>
        <dbReference type="Pfam" id="PF01926"/>
    </source>
</evidence>
<evidence type="ECO:0000313" key="8">
    <source>
        <dbReference type="EMBL" id="VDP63119.1"/>
    </source>
</evidence>
<dbReference type="Proteomes" id="UP000279833">
    <property type="component" value="Unassembled WGS sequence"/>
</dbReference>
<dbReference type="GO" id="GO:0000054">
    <property type="term" value="P:ribosomal subunit export from nucleus"/>
    <property type="evidence" value="ECO:0007669"/>
    <property type="project" value="TreeGrafter"/>
</dbReference>
<evidence type="ECO:0000256" key="6">
    <source>
        <dbReference type="SAM" id="MobiDB-lite"/>
    </source>
</evidence>
<dbReference type="GO" id="GO:0005829">
    <property type="term" value="C:cytosol"/>
    <property type="evidence" value="ECO:0007669"/>
    <property type="project" value="TreeGrafter"/>
</dbReference>
<keyword evidence="9" id="KW-1185">Reference proteome</keyword>
<reference evidence="8 9" key="2">
    <citation type="submission" date="2018-11" db="EMBL/GenBank/DDBJ databases">
        <authorList>
            <consortium name="Pathogen Informatics"/>
        </authorList>
    </citation>
    <scope>NUCLEOTIDE SEQUENCE [LARGE SCALE GENOMIC DNA]</scope>
    <source>
        <strain evidence="8">Dakar</strain>
        <strain evidence="9">Dakar, Senegal</strain>
    </source>
</reference>
<dbReference type="PANTHER" id="PTHR45709:SF2">
    <property type="entry name" value="LARGE SUBUNIT GTPASE 1 HOMOLOG"/>
    <property type="match status" value="1"/>
</dbReference>
<protein>
    <recommendedName>
        <fullName evidence="5">Large subunit GTPase 1 homolog</fullName>
    </recommendedName>
</protein>
<feature type="compositionally biased region" description="Acidic residues" evidence="6">
    <location>
        <begin position="261"/>
        <end position="274"/>
    </location>
</feature>
<dbReference type="Pfam" id="PF01926">
    <property type="entry name" value="MMR_HSR1"/>
    <property type="match status" value="1"/>
</dbReference>
<evidence type="ECO:0000313" key="9">
    <source>
        <dbReference type="Proteomes" id="UP000279833"/>
    </source>
</evidence>
<feature type="region of interest" description="Disordered" evidence="6">
    <location>
        <begin position="1"/>
        <end position="26"/>
    </location>
</feature>
<feature type="domain" description="G" evidence="7">
    <location>
        <begin position="381"/>
        <end position="436"/>
    </location>
</feature>
<evidence type="ECO:0000256" key="2">
    <source>
        <dbReference type="ARBA" id="ARBA00022741"/>
    </source>
</evidence>
<dbReference type="SUPFAM" id="SSF52540">
    <property type="entry name" value="P-loop containing nucleoside triphosphate hydrolases"/>
    <property type="match status" value="1"/>
</dbReference>
<sequence length="642" mass="72287">MGRKHGLGRSLVKHMGSELSERSGRHVVRTNSDRDWSRLPVHSVTEQTGLDEFFSIANLANHEFKARKTFNPPHIVFREKEHQVGIFPSLLSNRKRYPKILLATKLLLFMNNVNAYLIINRRNLVSEKMRLEEKDGIVLTPFERNLEFWRQLWRVVERSDVVVQVVDARQPLLYYSSDLDSYVHEVDSNKTSVVLVNKSDFLTNQQRALWAEYFRTIGINAIFWSAVLASEQMLGQSPNNMTQPCDISTKIINGTSLESESNSEESQTESDTDSEASTVTIHEETNEESPKVVRCTTQLPNRLDCKKSDPCDSTVNTKEISKPISEFSSNSVRCDVIDAETSAQSKQNGEAGAKVVGVEELINLLTEKFSPSSRQSKDPLTVGFIGYPNVGKSSTLNAILGHKKVPVSVTPGKTKHFQTIYVRSDLILCDCPGLVMPSFAYSRADLVVAGILSIDEMRDYLAPVGLVCERIPRHILETIYGINLPKFQNAQVNDSLNRILTPHELLAAHAFMHGFMTAKGNPNYDRSARIILKDYVKGRLLYCHPPPNTIDPLDFQSLGRNDSLPCGVGYFPDQSKAERFLKRLDEKQKRASSQCIDEVITEFDRLAFKQVCLDMYANCVTSTESFICSSVNVLVCLIPLRS</sequence>
<evidence type="ECO:0000313" key="10">
    <source>
        <dbReference type="WBParaSite" id="SCUD_0001722801-mRNA-1"/>
    </source>
</evidence>
<evidence type="ECO:0000256" key="4">
    <source>
        <dbReference type="ARBA" id="ARBA00023134"/>
    </source>
</evidence>
<dbReference type="WBParaSite" id="SCUD_0001722801-mRNA-1">
    <property type="protein sequence ID" value="SCUD_0001722801-mRNA-1"/>
    <property type="gene ID" value="SCUD_0001722801"/>
</dbReference>
<dbReference type="EMBL" id="UZAK01039529">
    <property type="protein sequence ID" value="VDP63119.1"/>
    <property type="molecule type" value="Genomic_DNA"/>
</dbReference>